<keyword evidence="11" id="KW-1185">Reference proteome</keyword>
<evidence type="ECO:0000313" key="10">
    <source>
        <dbReference type="EMBL" id="ETX01986.1"/>
    </source>
</evidence>
<dbReference type="InterPro" id="IPR009100">
    <property type="entry name" value="AcylCoA_DH/oxidase_NM_dom_sf"/>
</dbReference>
<dbReference type="InterPro" id="IPR037069">
    <property type="entry name" value="AcylCoA_DH/ox_N_sf"/>
</dbReference>
<proteinExistence type="inferred from homology"/>
<feature type="domain" description="Acyl-CoA oxidase/dehydrogenase middle" evidence="8">
    <location>
        <begin position="121"/>
        <end position="216"/>
    </location>
</feature>
<dbReference type="SUPFAM" id="SSF56645">
    <property type="entry name" value="Acyl-CoA dehydrogenase NM domain-like"/>
    <property type="match status" value="1"/>
</dbReference>
<evidence type="ECO:0000256" key="2">
    <source>
        <dbReference type="ARBA" id="ARBA00009347"/>
    </source>
</evidence>
<feature type="domain" description="Acyl-CoA dehydrogenase/oxidase C-terminal" evidence="7">
    <location>
        <begin position="229"/>
        <end position="377"/>
    </location>
</feature>
<accession>W4LW46</accession>
<keyword evidence="3 6" id="KW-0285">Flavoprotein</keyword>
<sequence>MKFTSEREYLAYLDDVKQFLWTEIDPLVPQIEKDEYIPFEDLRPKFRKHHLFDCLVPETYGGLGLSTVEYAPVLKEIAKVHGGIRAQLHVHNSSVHLMEAGRPEQRDRYLPKMATGDLMVCFGLTEPDSGSGLDSNSSAVRQGDVYVLNGRKHLITNAREADLFAVFAFTQEADGSQREFSVLLVERGMPGFTVEPLAHTMGCVGGSHDMLIFENVPVPVDHVLGHTGMGSELLLAFLEISRVFIAVAALGTAERSLELAVNWSKQRQTFGKPIATRQAVQGYLAEMATDVYALRHMILDALRKYDAGQRIPEESSMCKLFGLEAVGRVTDKSLLVHGGIGYLKSSPIEMLYRDARLNWLEEGTPTIHKLIIARTLLQEEFERFGRGDELF</sequence>
<feature type="domain" description="Acyl-CoA dehydrogenase/oxidase N-terminal" evidence="9">
    <location>
        <begin position="9"/>
        <end position="117"/>
    </location>
</feature>
<dbReference type="Pfam" id="PF02771">
    <property type="entry name" value="Acyl-CoA_dh_N"/>
    <property type="match status" value="1"/>
</dbReference>
<dbReference type="Gene3D" id="2.40.110.10">
    <property type="entry name" value="Butyryl-CoA Dehydrogenase, subunit A, domain 2"/>
    <property type="match status" value="1"/>
</dbReference>
<dbReference type="InterPro" id="IPR046373">
    <property type="entry name" value="Acyl-CoA_Oxase/DH_mid-dom_sf"/>
</dbReference>
<comment type="cofactor">
    <cofactor evidence="1 6">
        <name>FAD</name>
        <dbReference type="ChEBI" id="CHEBI:57692"/>
    </cofactor>
</comment>
<dbReference type="HOGENOM" id="CLU_018204_0_2_7"/>
<reference evidence="10 11" key="1">
    <citation type="journal article" date="2014" name="Nature">
        <title>An environmental bacterial taxon with a large and distinct metabolic repertoire.</title>
        <authorList>
            <person name="Wilson M.C."/>
            <person name="Mori T."/>
            <person name="Ruckert C."/>
            <person name="Uria A.R."/>
            <person name="Helf M.J."/>
            <person name="Takada K."/>
            <person name="Gernert C."/>
            <person name="Steffens U.A."/>
            <person name="Heycke N."/>
            <person name="Schmitt S."/>
            <person name="Rinke C."/>
            <person name="Helfrich E.J."/>
            <person name="Brachmann A.O."/>
            <person name="Gurgui C."/>
            <person name="Wakimoto T."/>
            <person name="Kracht M."/>
            <person name="Crusemann M."/>
            <person name="Hentschel U."/>
            <person name="Abe I."/>
            <person name="Matsunaga S."/>
            <person name="Kalinowski J."/>
            <person name="Takeyama H."/>
            <person name="Piel J."/>
        </authorList>
    </citation>
    <scope>NUCLEOTIDE SEQUENCE [LARGE SCALE GENOMIC DNA]</scope>
    <source>
        <strain evidence="11">TSY1</strain>
    </source>
</reference>
<evidence type="ECO:0000259" key="8">
    <source>
        <dbReference type="Pfam" id="PF02770"/>
    </source>
</evidence>
<dbReference type="Gene3D" id="1.20.140.10">
    <property type="entry name" value="Butyryl-CoA Dehydrogenase, subunit A, domain 3"/>
    <property type="match status" value="1"/>
</dbReference>
<dbReference type="InterPro" id="IPR009075">
    <property type="entry name" value="AcylCo_DH/oxidase_C"/>
</dbReference>
<dbReference type="InterPro" id="IPR013786">
    <property type="entry name" value="AcylCoA_DH/ox_N"/>
</dbReference>
<dbReference type="Pfam" id="PF00441">
    <property type="entry name" value="Acyl-CoA_dh_1"/>
    <property type="match status" value="1"/>
</dbReference>
<gene>
    <name evidence="10" type="ORF">ETSY1_05245</name>
</gene>
<organism evidence="10 11">
    <name type="scientific">Entotheonella factor</name>
    <dbReference type="NCBI Taxonomy" id="1429438"/>
    <lineage>
        <taxon>Bacteria</taxon>
        <taxon>Pseudomonadati</taxon>
        <taxon>Nitrospinota/Tectimicrobiota group</taxon>
        <taxon>Candidatus Tectimicrobiota</taxon>
        <taxon>Candidatus Entotheonellia</taxon>
        <taxon>Candidatus Entotheonellales</taxon>
        <taxon>Candidatus Entotheonellaceae</taxon>
        <taxon>Candidatus Entotheonella</taxon>
    </lineage>
</organism>
<evidence type="ECO:0008006" key="12">
    <source>
        <dbReference type="Google" id="ProtNLM"/>
    </source>
</evidence>
<evidence type="ECO:0000256" key="1">
    <source>
        <dbReference type="ARBA" id="ARBA00001974"/>
    </source>
</evidence>
<evidence type="ECO:0000256" key="3">
    <source>
        <dbReference type="ARBA" id="ARBA00022630"/>
    </source>
</evidence>
<dbReference type="EMBL" id="AZHW01000184">
    <property type="protein sequence ID" value="ETX01986.1"/>
    <property type="molecule type" value="Genomic_DNA"/>
</dbReference>
<evidence type="ECO:0000259" key="9">
    <source>
        <dbReference type="Pfam" id="PF02771"/>
    </source>
</evidence>
<keyword evidence="4 6" id="KW-0274">FAD</keyword>
<dbReference type="InterPro" id="IPR006091">
    <property type="entry name" value="Acyl-CoA_Oxase/DH_mid-dom"/>
</dbReference>
<dbReference type="Pfam" id="PF02770">
    <property type="entry name" value="Acyl-CoA_dh_M"/>
    <property type="match status" value="1"/>
</dbReference>
<comment type="similarity">
    <text evidence="2 6">Belongs to the acyl-CoA dehydrogenase family.</text>
</comment>
<dbReference type="PANTHER" id="PTHR43884">
    <property type="entry name" value="ACYL-COA DEHYDROGENASE"/>
    <property type="match status" value="1"/>
</dbReference>
<dbReference type="Proteomes" id="UP000019141">
    <property type="component" value="Unassembled WGS sequence"/>
</dbReference>
<dbReference type="SUPFAM" id="SSF47203">
    <property type="entry name" value="Acyl-CoA dehydrogenase C-terminal domain-like"/>
    <property type="match status" value="1"/>
</dbReference>
<keyword evidence="5 6" id="KW-0560">Oxidoreductase</keyword>
<evidence type="ECO:0000259" key="7">
    <source>
        <dbReference type="Pfam" id="PF00441"/>
    </source>
</evidence>
<dbReference type="InterPro" id="IPR036250">
    <property type="entry name" value="AcylCo_DH-like_C"/>
</dbReference>
<evidence type="ECO:0000256" key="5">
    <source>
        <dbReference type="ARBA" id="ARBA00023002"/>
    </source>
</evidence>
<comment type="caution">
    <text evidence="10">The sequence shown here is derived from an EMBL/GenBank/DDBJ whole genome shotgun (WGS) entry which is preliminary data.</text>
</comment>
<dbReference type="CDD" id="cd00567">
    <property type="entry name" value="ACAD"/>
    <property type="match status" value="1"/>
</dbReference>
<dbReference type="GO" id="GO:0003995">
    <property type="term" value="F:acyl-CoA dehydrogenase activity"/>
    <property type="evidence" value="ECO:0007669"/>
    <property type="project" value="TreeGrafter"/>
</dbReference>
<protein>
    <recommendedName>
        <fullName evidence="12">Acyl-CoA dehydrogenase</fullName>
    </recommendedName>
</protein>
<dbReference type="PATRIC" id="fig|1429438.4.peg.1189"/>
<dbReference type="GO" id="GO:0050660">
    <property type="term" value="F:flavin adenine dinucleotide binding"/>
    <property type="evidence" value="ECO:0007669"/>
    <property type="project" value="InterPro"/>
</dbReference>
<evidence type="ECO:0000256" key="4">
    <source>
        <dbReference type="ARBA" id="ARBA00022827"/>
    </source>
</evidence>
<name>W4LW46_ENTF1</name>
<dbReference type="AlphaFoldDB" id="W4LW46"/>
<evidence type="ECO:0000313" key="11">
    <source>
        <dbReference type="Proteomes" id="UP000019141"/>
    </source>
</evidence>
<dbReference type="FunFam" id="1.20.140.10:FF:000001">
    <property type="entry name" value="Acyl-CoA dehydrogenase"/>
    <property type="match status" value="1"/>
</dbReference>
<dbReference type="Gene3D" id="1.10.540.10">
    <property type="entry name" value="Acyl-CoA dehydrogenase/oxidase, N-terminal domain"/>
    <property type="match status" value="1"/>
</dbReference>
<evidence type="ECO:0000256" key="6">
    <source>
        <dbReference type="RuleBase" id="RU362125"/>
    </source>
</evidence>
<dbReference type="PANTHER" id="PTHR43884:SF40">
    <property type="entry name" value="ACYL-COA DEHYDROGENASE"/>
    <property type="match status" value="1"/>
</dbReference>